<dbReference type="EMBL" id="QGNW01001561">
    <property type="protein sequence ID" value="RVW36777.1"/>
    <property type="molecule type" value="Genomic_DNA"/>
</dbReference>
<keyword evidence="12" id="KW-0460">Magnesium</keyword>
<keyword evidence="9" id="KW-0333">Golgi apparatus</keyword>
<dbReference type="AlphaFoldDB" id="A0A438DMV0"/>
<gene>
    <name evidence="14" type="primary">SAR1A_3</name>
    <name evidence="14" type="ORF">CK203_117689</name>
</gene>
<evidence type="ECO:0000256" key="6">
    <source>
        <dbReference type="ARBA" id="ARBA00022824"/>
    </source>
</evidence>
<dbReference type="GO" id="GO:0005525">
    <property type="term" value="F:GTP binding"/>
    <property type="evidence" value="ECO:0007669"/>
    <property type="project" value="UniProtKB-KW"/>
</dbReference>
<evidence type="ECO:0000256" key="7">
    <source>
        <dbReference type="ARBA" id="ARBA00022892"/>
    </source>
</evidence>
<comment type="similarity">
    <text evidence="3">Belongs to the small GTPase superfamily. SAR1 family.</text>
</comment>
<dbReference type="Proteomes" id="UP000288805">
    <property type="component" value="Unassembled WGS sequence"/>
</dbReference>
<feature type="binding site" evidence="11">
    <location>
        <position position="39"/>
    </location>
    <ligand>
        <name>GTP</name>
        <dbReference type="ChEBI" id="CHEBI:37565"/>
    </ligand>
</feature>
<dbReference type="GO" id="GO:0046872">
    <property type="term" value="F:metal ion binding"/>
    <property type="evidence" value="ECO:0007669"/>
    <property type="project" value="UniProtKB-KW"/>
</dbReference>
<organism evidence="14 15">
    <name type="scientific">Vitis vinifera</name>
    <name type="common">Grape</name>
    <dbReference type="NCBI Taxonomy" id="29760"/>
    <lineage>
        <taxon>Eukaryota</taxon>
        <taxon>Viridiplantae</taxon>
        <taxon>Streptophyta</taxon>
        <taxon>Embryophyta</taxon>
        <taxon>Tracheophyta</taxon>
        <taxon>Spermatophyta</taxon>
        <taxon>Magnoliopsida</taxon>
        <taxon>eudicotyledons</taxon>
        <taxon>Gunneridae</taxon>
        <taxon>Pentapetalae</taxon>
        <taxon>rosids</taxon>
        <taxon>Vitales</taxon>
        <taxon>Vitaceae</taxon>
        <taxon>Viteae</taxon>
        <taxon>Vitis</taxon>
    </lineage>
</organism>
<dbReference type="InterPro" id="IPR006689">
    <property type="entry name" value="Small_GTPase_ARF/SAR"/>
</dbReference>
<evidence type="ECO:0000256" key="5">
    <source>
        <dbReference type="ARBA" id="ARBA00022741"/>
    </source>
</evidence>
<dbReference type="SMART" id="SM00178">
    <property type="entry name" value="SAR"/>
    <property type="match status" value="1"/>
</dbReference>
<dbReference type="PROSITE" id="PS51422">
    <property type="entry name" value="SAR1"/>
    <property type="match status" value="1"/>
</dbReference>
<dbReference type="PRINTS" id="PR00328">
    <property type="entry name" value="SAR1GTPBP"/>
</dbReference>
<feature type="domain" description="AAA ATPase AAA+ lid" evidence="13">
    <location>
        <begin position="195"/>
        <end position="234"/>
    </location>
</feature>
<dbReference type="GO" id="GO:0006886">
    <property type="term" value="P:intracellular protein transport"/>
    <property type="evidence" value="ECO:0007669"/>
    <property type="project" value="InterPro"/>
</dbReference>
<protein>
    <submittedName>
        <fullName evidence="14">GTP-binding protein SAR1A</fullName>
    </submittedName>
</protein>
<dbReference type="GO" id="GO:0005794">
    <property type="term" value="C:Golgi apparatus"/>
    <property type="evidence" value="ECO:0007669"/>
    <property type="project" value="UniProtKB-SubCell"/>
</dbReference>
<keyword evidence="7" id="KW-0931">ER-Golgi transport</keyword>
<evidence type="ECO:0000256" key="11">
    <source>
        <dbReference type="PIRSR" id="PIRSR606689-1"/>
    </source>
</evidence>
<dbReference type="Gene3D" id="1.10.8.60">
    <property type="match status" value="1"/>
</dbReference>
<dbReference type="OrthoDB" id="2011769at2759"/>
<keyword evidence="4" id="KW-0813">Transport</keyword>
<reference evidence="14 15" key="1">
    <citation type="journal article" date="2018" name="PLoS Genet.">
        <title>Population sequencing reveals clonal diversity and ancestral inbreeding in the grapevine cultivar Chardonnay.</title>
        <authorList>
            <person name="Roach M.J."/>
            <person name="Johnson D.L."/>
            <person name="Bohlmann J."/>
            <person name="van Vuuren H.J."/>
            <person name="Jones S.J."/>
            <person name="Pretorius I.S."/>
            <person name="Schmidt S.A."/>
            <person name="Borneman A.R."/>
        </authorList>
    </citation>
    <scope>NUCLEOTIDE SEQUENCE [LARGE SCALE GENOMIC DNA]</scope>
    <source>
        <strain evidence="15">cv. Chardonnay</strain>
        <tissue evidence="14">Leaf</tissue>
    </source>
</reference>
<evidence type="ECO:0000256" key="3">
    <source>
        <dbReference type="ARBA" id="ARBA00007507"/>
    </source>
</evidence>
<evidence type="ECO:0000256" key="9">
    <source>
        <dbReference type="ARBA" id="ARBA00023034"/>
    </source>
</evidence>
<dbReference type="PANTHER" id="PTHR45684">
    <property type="entry name" value="RE74312P"/>
    <property type="match status" value="1"/>
</dbReference>
<dbReference type="SUPFAM" id="SSF52540">
    <property type="entry name" value="P-loop containing nucleoside triphosphate hydrolases"/>
    <property type="match status" value="1"/>
</dbReference>
<comment type="caution">
    <text evidence="14">The sequence shown here is derived from an EMBL/GenBank/DDBJ whole genome shotgun (WGS) entry which is preliminary data.</text>
</comment>
<dbReference type="Pfam" id="PF17862">
    <property type="entry name" value="AAA_lid_3"/>
    <property type="match status" value="1"/>
</dbReference>
<comment type="subcellular location">
    <subcellularLocation>
        <location evidence="1">Endoplasmic reticulum</location>
    </subcellularLocation>
    <subcellularLocation>
        <location evidence="2">Golgi apparatus</location>
    </subcellularLocation>
</comment>
<accession>A0A438DMV0</accession>
<keyword evidence="10 11" id="KW-0342">GTP-binding</keyword>
<dbReference type="InterPro" id="IPR027417">
    <property type="entry name" value="P-loop_NTPase"/>
</dbReference>
<dbReference type="GO" id="GO:0005783">
    <property type="term" value="C:endoplasmic reticulum"/>
    <property type="evidence" value="ECO:0007669"/>
    <property type="project" value="UniProtKB-SubCell"/>
</dbReference>
<keyword evidence="12" id="KW-0479">Metal-binding</keyword>
<keyword evidence="5 11" id="KW-0547">Nucleotide-binding</keyword>
<keyword evidence="6" id="KW-0256">Endoplasmic reticulum</keyword>
<evidence type="ECO:0000256" key="12">
    <source>
        <dbReference type="PIRSR" id="PIRSR606689-2"/>
    </source>
</evidence>
<evidence type="ECO:0000256" key="2">
    <source>
        <dbReference type="ARBA" id="ARBA00004555"/>
    </source>
</evidence>
<dbReference type="Pfam" id="PF00025">
    <property type="entry name" value="Arf"/>
    <property type="match status" value="1"/>
</dbReference>
<evidence type="ECO:0000256" key="8">
    <source>
        <dbReference type="ARBA" id="ARBA00022927"/>
    </source>
</evidence>
<keyword evidence="8" id="KW-0653">Protein transport</keyword>
<evidence type="ECO:0000256" key="1">
    <source>
        <dbReference type="ARBA" id="ARBA00004240"/>
    </source>
</evidence>
<dbReference type="InterPro" id="IPR041569">
    <property type="entry name" value="AAA_lid_3"/>
</dbReference>
<name>A0A438DMV0_VITVI</name>
<sequence>MLLHMLKDERLVPHQLTQYSTLEELSIGKIQFKVFGLGGHQIARGVWKVYYAKVDVVMYLVDAYNKERFAESKKELDALLSDEVLVDVPFLMSTSSSQNSHLVSKATCLWESLLARNSQYEVLTSSPIEDLIAHMEHRDRQKNRLDSSQSQVNDDTLYVDDRSGRVHPTVDIAENVEGRRQIMESNMSKVLKEDDVDLMMIARGTPGFSGTDLANLVNVVALKATMEGIKGARQSNASGSRSIIQVGFGHTIALELAGNLNLVLTLSRLLKPCEMCEMVTWGLAMVILIGVRSMKIQHRNLIALRLLEVMEFSQVFLMMDTLVRVVKYVDGQPVQKAHMTQLKLGY</sequence>
<evidence type="ECO:0000313" key="15">
    <source>
        <dbReference type="Proteomes" id="UP000288805"/>
    </source>
</evidence>
<dbReference type="InterPro" id="IPR006687">
    <property type="entry name" value="Small_GTPase_SAR1"/>
</dbReference>
<feature type="binding site" evidence="12">
    <location>
        <position position="17"/>
    </location>
    <ligand>
        <name>Mg(2+)</name>
        <dbReference type="ChEBI" id="CHEBI:18420"/>
    </ligand>
</feature>
<evidence type="ECO:0000256" key="4">
    <source>
        <dbReference type="ARBA" id="ARBA00022448"/>
    </source>
</evidence>
<evidence type="ECO:0000256" key="10">
    <source>
        <dbReference type="ARBA" id="ARBA00023134"/>
    </source>
</evidence>
<evidence type="ECO:0000259" key="13">
    <source>
        <dbReference type="Pfam" id="PF17862"/>
    </source>
</evidence>
<evidence type="ECO:0000313" key="14">
    <source>
        <dbReference type="EMBL" id="RVW36777.1"/>
    </source>
</evidence>
<proteinExistence type="inferred from homology"/>
<dbReference type="Gene3D" id="3.40.50.300">
    <property type="entry name" value="P-loop containing nucleotide triphosphate hydrolases"/>
    <property type="match status" value="1"/>
</dbReference>
<dbReference type="GO" id="GO:0003924">
    <property type="term" value="F:GTPase activity"/>
    <property type="evidence" value="ECO:0007669"/>
    <property type="project" value="InterPro"/>
</dbReference>
<dbReference type="GO" id="GO:0016192">
    <property type="term" value="P:vesicle-mediated transport"/>
    <property type="evidence" value="ECO:0007669"/>
    <property type="project" value="UniProtKB-KW"/>
</dbReference>